<dbReference type="Proteomes" id="UP001500752">
    <property type="component" value="Unassembled WGS sequence"/>
</dbReference>
<keyword evidence="1" id="KW-0732">Signal</keyword>
<keyword evidence="5" id="KW-1185">Reference proteome</keyword>
<evidence type="ECO:0000259" key="3">
    <source>
        <dbReference type="Pfam" id="PF11611"/>
    </source>
</evidence>
<gene>
    <name evidence="4" type="ORF">GCM10023081_15330</name>
</gene>
<keyword evidence="2" id="KW-1133">Transmembrane helix</keyword>
<dbReference type="Pfam" id="PF11611">
    <property type="entry name" value="DUF4352"/>
    <property type="match status" value="1"/>
</dbReference>
<proteinExistence type="predicted"/>
<evidence type="ECO:0000313" key="4">
    <source>
        <dbReference type="EMBL" id="GAA3678007.1"/>
    </source>
</evidence>
<dbReference type="InterPro" id="IPR029051">
    <property type="entry name" value="DUF4352"/>
</dbReference>
<sequence>MPEPNLSDHVCSVLFWIHEFALWIRRIRRVGSLSLVPFPALWERLHHGGNMTNQTAQVPAPQAGPTPKTGAGKGLGIAALVIAIVALLLSWVPIINNFAAFLGFVSLVLGIVSLVIAAKRHGGKGLGIAASVISVVAIVLVFVTQAAYVKAIDDIAAAVEDGSDGERAATEEVQEAAAAESLALGTSAEVGEYSVTVNSVNLAADKAIAAANDFNEPAEGQYVLAELTVEYTASEEGDPWIDLNPELVGSDARIYSTTSCSAVVEQPGMDVPTLTSGGTGTYEVCFDVPEAAVADAKIRVSETISFTDAAAIWATN</sequence>
<keyword evidence="2" id="KW-0812">Transmembrane</keyword>
<dbReference type="EMBL" id="BAABEO010000009">
    <property type="protein sequence ID" value="GAA3678007.1"/>
    <property type="molecule type" value="Genomic_DNA"/>
</dbReference>
<dbReference type="Gene3D" id="2.60.40.1240">
    <property type="match status" value="1"/>
</dbReference>
<evidence type="ECO:0000313" key="5">
    <source>
        <dbReference type="Proteomes" id="UP001500752"/>
    </source>
</evidence>
<feature type="transmembrane region" description="Helical" evidence="2">
    <location>
        <begin position="98"/>
        <end position="118"/>
    </location>
</feature>
<organism evidence="4 5">
    <name type="scientific">Arthrobacter ginkgonis</name>
    <dbReference type="NCBI Taxonomy" id="1630594"/>
    <lineage>
        <taxon>Bacteria</taxon>
        <taxon>Bacillati</taxon>
        <taxon>Actinomycetota</taxon>
        <taxon>Actinomycetes</taxon>
        <taxon>Micrococcales</taxon>
        <taxon>Micrococcaceae</taxon>
        <taxon>Arthrobacter</taxon>
    </lineage>
</organism>
<dbReference type="InterPro" id="IPR029050">
    <property type="entry name" value="Immunoprotect_excell_Ig-like"/>
</dbReference>
<name>A0ABP7C556_9MICC</name>
<feature type="domain" description="DUF4352" evidence="3">
    <location>
        <begin position="184"/>
        <end position="308"/>
    </location>
</feature>
<reference evidence="5" key="1">
    <citation type="journal article" date="2019" name="Int. J. Syst. Evol. Microbiol.">
        <title>The Global Catalogue of Microorganisms (GCM) 10K type strain sequencing project: providing services to taxonomists for standard genome sequencing and annotation.</title>
        <authorList>
            <consortium name="The Broad Institute Genomics Platform"/>
            <consortium name="The Broad Institute Genome Sequencing Center for Infectious Disease"/>
            <person name="Wu L."/>
            <person name="Ma J."/>
        </authorList>
    </citation>
    <scope>NUCLEOTIDE SEQUENCE [LARGE SCALE GENOMIC DNA]</scope>
    <source>
        <strain evidence="5">JCM 30742</strain>
    </source>
</reference>
<feature type="transmembrane region" description="Helical" evidence="2">
    <location>
        <begin position="74"/>
        <end position="92"/>
    </location>
</feature>
<evidence type="ECO:0000256" key="1">
    <source>
        <dbReference type="ARBA" id="ARBA00022729"/>
    </source>
</evidence>
<protein>
    <recommendedName>
        <fullName evidence="3">DUF4352 domain-containing protein</fullName>
    </recommendedName>
</protein>
<comment type="caution">
    <text evidence="4">The sequence shown here is derived from an EMBL/GenBank/DDBJ whole genome shotgun (WGS) entry which is preliminary data.</text>
</comment>
<keyword evidence="2" id="KW-0472">Membrane</keyword>
<feature type="transmembrane region" description="Helical" evidence="2">
    <location>
        <begin position="125"/>
        <end position="148"/>
    </location>
</feature>
<evidence type="ECO:0000256" key="2">
    <source>
        <dbReference type="SAM" id="Phobius"/>
    </source>
</evidence>
<accession>A0ABP7C556</accession>